<name>A0ABV1SFQ6_9RHOB</name>
<evidence type="ECO:0000313" key="2">
    <source>
        <dbReference type="Proteomes" id="UP001438953"/>
    </source>
</evidence>
<dbReference type="Proteomes" id="UP001438953">
    <property type="component" value="Unassembled WGS sequence"/>
</dbReference>
<organism evidence="1 2">
    <name type="scientific">Thioclava kandeliae</name>
    <dbReference type="NCBI Taxonomy" id="3070818"/>
    <lineage>
        <taxon>Bacteria</taxon>
        <taxon>Pseudomonadati</taxon>
        <taxon>Pseudomonadota</taxon>
        <taxon>Alphaproteobacteria</taxon>
        <taxon>Rhodobacterales</taxon>
        <taxon>Paracoccaceae</taxon>
        <taxon>Thioclava</taxon>
    </lineage>
</organism>
<accession>A0ABV1SFQ6</accession>
<proteinExistence type="predicted"/>
<protein>
    <submittedName>
        <fullName evidence="1">Uncharacterized protein</fullName>
    </submittedName>
</protein>
<sequence length="62" mass="6391">MSGRLYPMHLARASRNKGLGLTLAVFCLLVFGLTIVKLSAQTGAATGAATEAAAPTTITQTR</sequence>
<reference evidence="1 2" key="2">
    <citation type="submission" date="2024-06" db="EMBL/GenBank/DDBJ databases">
        <title>Thioclava kandeliae sp. nov. from a rhizosphere soil sample of Kandelia candel in a mangrove.</title>
        <authorList>
            <person name="Mu T."/>
        </authorList>
    </citation>
    <scope>NUCLEOTIDE SEQUENCE [LARGE SCALE GENOMIC DNA]</scope>
    <source>
        <strain evidence="1 2">CPCC 100088</strain>
    </source>
</reference>
<evidence type="ECO:0000313" key="1">
    <source>
        <dbReference type="EMBL" id="MER5171735.1"/>
    </source>
</evidence>
<reference evidence="1 2" key="1">
    <citation type="submission" date="2024-01" db="EMBL/GenBank/DDBJ databases">
        <authorList>
            <person name="Deng Y."/>
            <person name="Su J."/>
        </authorList>
    </citation>
    <scope>NUCLEOTIDE SEQUENCE [LARGE SCALE GENOMIC DNA]</scope>
    <source>
        <strain evidence="1 2">CPCC 100088</strain>
    </source>
</reference>
<gene>
    <name evidence="1" type="ORF">VSX56_08090</name>
</gene>
<keyword evidence="2" id="KW-1185">Reference proteome</keyword>
<dbReference type="EMBL" id="JAYWLC010000005">
    <property type="protein sequence ID" value="MER5171735.1"/>
    <property type="molecule type" value="Genomic_DNA"/>
</dbReference>
<dbReference type="RefSeq" id="WP_350936268.1">
    <property type="nucleotide sequence ID" value="NZ_JAYWLC010000005.1"/>
</dbReference>
<comment type="caution">
    <text evidence="1">The sequence shown here is derived from an EMBL/GenBank/DDBJ whole genome shotgun (WGS) entry which is preliminary data.</text>
</comment>